<evidence type="ECO:0000256" key="6">
    <source>
        <dbReference type="ARBA" id="ARBA00022771"/>
    </source>
</evidence>
<evidence type="ECO:0000256" key="3">
    <source>
        <dbReference type="ARBA" id="ARBA00004906"/>
    </source>
</evidence>
<dbReference type="GO" id="GO:0005789">
    <property type="term" value="C:endoplasmic reticulum membrane"/>
    <property type="evidence" value="ECO:0007669"/>
    <property type="project" value="UniProtKB-SubCell"/>
</dbReference>
<keyword evidence="4 11" id="KW-0808">Transferase</keyword>
<dbReference type="SMART" id="SM00184">
    <property type="entry name" value="RING"/>
    <property type="match status" value="1"/>
</dbReference>
<dbReference type="PANTHER" id="PTHR12313">
    <property type="entry name" value="E3 UBIQUITIN-PROTEIN LIGASE RNF5-RELATED"/>
    <property type="match status" value="1"/>
</dbReference>
<dbReference type="InterPro" id="IPR013083">
    <property type="entry name" value="Znf_RING/FYVE/PHD"/>
</dbReference>
<accession>A0A1Q3BR73</accession>
<keyword evidence="8 11" id="KW-0862">Zinc</keyword>
<keyword evidence="11" id="KW-0256">Endoplasmic reticulum</keyword>
<reference evidence="14" key="1">
    <citation type="submission" date="2016-04" db="EMBL/GenBank/DDBJ databases">
        <title>Cephalotus genome sequencing.</title>
        <authorList>
            <person name="Fukushima K."/>
            <person name="Hasebe M."/>
            <person name="Fang X."/>
        </authorList>
    </citation>
    <scope>NUCLEOTIDE SEQUENCE [LARGE SCALE GENOMIC DNA]</scope>
    <source>
        <strain evidence="14">cv. St1</strain>
    </source>
</reference>
<dbReference type="EC" id="2.3.2.27" evidence="11"/>
<dbReference type="InParanoid" id="A0A1Q3BR73"/>
<dbReference type="Pfam" id="PF00097">
    <property type="entry name" value="zf-C3HC4"/>
    <property type="match status" value="1"/>
</dbReference>
<dbReference type="SUPFAM" id="SSF57850">
    <property type="entry name" value="RING/U-box"/>
    <property type="match status" value="1"/>
</dbReference>
<evidence type="ECO:0000256" key="10">
    <source>
        <dbReference type="PROSITE-ProRule" id="PRU00175"/>
    </source>
</evidence>
<comment type="domain">
    <text evidence="11">The RING-type zinc finger domain is responsible for E3 ligase activity.</text>
</comment>
<dbReference type="OrthoDB" id="6270329at2759"/>
<dbReference type="GO" id="GO:0061630">
    <property type="term" value="F:ubiquitin protein ligase activity"/>
    <property type="evidence" value="ECO:0007669"/>
    <property type="project" value="UniProtKB-UniRule"/>
</dbReference>
<evidence type="ECO:0000259" key="12">
    <source>
        <dbReference type="PROSITE" id="PS50089"/>
    </source>
</evidence>
<dbReference type="PROSITE" id="PS50089">
    <property type="entry name" value="ZF_RING_2"/>
    <property type="match status" value="1"/>
</dbReference>
<dbReference type="InterPro" id="IPR045103">
    <property type="entry name" value="RNF5/RNF185-like"/>
</dbReference>
<evidence type="ECO:0000256" key="7">
    <source>
        <dbReference type="ARBA" id="ARBA00022786"/>
    </source>
</evidence>
<keyword evidence="9" id="KW-0472">Membrane</keyword>
<proteinExistence type="predicted"/>
<dbReference type="Gene3D" id="3.30.40.10">
    <property type="entry name" value="Zinc/RING finger domain, C3HC4 (zinc finger)"/>
    <property type="match status" value="1"/>
</dbReference>
<dbReference type="CDD" id="cd16745">
    <property type="entry name" value="RING-HC_AtRMA-like"/>
    <property type="match status" value="1"/>
</dbReference>
<evidence type="ECO:0000256" key="9">
    <source>
        <dbReference type="ARBA" id="ARBA00023136"/>
    </source>
</evidence>
<evidence type="ECO:0000256" key="4">
    <source>
        <dbReference type="ARBA" id="ARBA00022679"/>
    </source>
</evidence>
<dbReference type="FunCoup" id="A0A1Q3BR73">
    <property type="interactions" value="3"/>
</dbReference>
<comment type="pathway">
    <text evidence="3 11">Protein modification; protein ubiquitination.</text>
</comment>
<keyword evidence="6 10" id="KW-0863">Zinc-finger</keyword>
<dbReference type="PROSITE" id="PS00518">
    <property type="entry name" value="ZF_RING_1"/>
    <property type="match status" value="1"/>
</dbReference>
<evidence type="ECO:0000313" key="13">
    <source>
        <dbReference type="EMBL" id="GAV70428.1"/>
    </source>
</evidence>
<evidence type="ECO:0000256" key="5">
    <source>
        <dbReference type="ARBA" id="ARBA00022723"/>
    </source>
</evidence>
<evidence type="ECO:0000256" key="8">
    <source>
        <dbReference type="ARBA" id="ARBA00022833"/>
    </source>
</evidence>
<sequence>MAIEQYFEEAVAQNDFNKDDTSFLKKWGSVSGAVTDSDDNLSGGFECNICLESVQEPVVTLCGHLYCWPCIYKWLHFQGSSAEDQEQNQQRCPVCKAEVSHTTLVPLYARGQTTKPSKGKAPHLGIVIPRRPLGPPCGVGTPRSPGTANSPRFLSQQLNRSFPSHQRLYHSQRDSYPSAMLSPSGTTTNVFDPVIGMFGEMVYARVFGNSMTNMYSYPSPYHLAGSSSPRFRRHIMQADKSLDRICFFLFCCLILCLLLF</sequence>
<comment type="catalytic activity">
    <reaction evidence="1 11">
        <text>S-ubiquitinyl-[E2 ubiquitin-conjugating enzyme]-L-cysteine + [acceptor protein]-L-lysine = [E2 ubiquitin-conjugating enzyme]-L-cysteine + N(6)-ubiquitinyl-[acceptor protein]-L-lysine.</text>
        <dbReference type="EC" id="2.3.2.27"/>
    </reaction>
</comment>
<protein>
    <recommendedName>
        <fullName evidence="11">E3 ubiquitin-protein ligase RMA</fullName>
        <ecNumber evidence="11">2.3.2.27</ecNumber>
    </recommendedName>
    <alternativeName>
        <fullName evidence="11">Protein RING membrane-anchor</fullName>
    </alternativeName>
    <alternativeName>
        <fullName evidence="11">RING-type E3 ubiquitin transferase RMA</fullName>
    </alternativeName>
</protein>
<evidence type="ECO:0000256" key="1">
    <source>
        <dbReference type="ARBA" id="ARBA00000900"/>
    </source>
</evidence>
<dbReference type="InterPro" id="IPR017907">
    <property type="entry name" value="Znf_RING_CS"/>
</dbReference>
<organism evidence="13 14">
    <name type="scientific">Cephalotus follicularis</name>
    <name type="common">Albany pitcher plant</name>
    <dbReference type="NCBI Taxonomy" id="3775"/>
    <lineage>
        <taxon>Eukaryota</taxon>
        <taxon>Viridiplantae</taxon>
        <taxon>Streptophyta</taxon>
        <taxon>Embryophyta</taxon>
        <taxon>Tracheophyta</taxon>
        <taxon>Spermatophyta</taxon>
        <taxon>Magnoliopsida</taxon>
        <taxon>eudicotyledons</taxon>
        <taxon>Gunneridae</taxon>
        <taxon>Pentapetalae</taxon>
        <taxon>rosids</taxon>
        <taxon>fabids</taxon>
        <taxon>Oxalidales</taxon>
        <taxon>Cephalotaceae</taxon>
        <taxon>Cephalotus</taxon>
    </lineage>
</organism>
<evidence type="ECO:0000256" key="2">
    <source>
        <dbReference type="ARBA" id="ARBA00004308"/>
    </source>
</evidence>
<dbReference type="STRING" id="3775.A0A1Q3BR73"/>
<gene>
    <name evidence="13" type="ORF">CFOL_v3_13926</name>
</gene>
<dbReference type="GO" id="GO:0006511">
    <property type="term" value="P:ubiquitin-dependent protein catabolic process"/>
    <property type="evidence" value="ECO:0007669"/>
    <property type="project" value="UniProtKB-UniRule"/>
</dbReference>
<dbReference type="GO" id="GO:0008270">
    <property type="term" value="F:zinc ion binding"/>
    <property type="evidence" value="ECO:0007669"/>
    <property type="project" value="UniProtKB-KW"/>
</dbReference>
<evidence type="ECO:0000256" key="11">
    <source>
        <dbReference type="RuleBase" id="RU369090"/>
    </source>
</evidence>
<feature type="domain" description="RING-type" evidence="12">
    <location>
        <begin position="47"/>
        <end position="96"/>
    </location>
</feature>
<evidence type="ECO:0000313" key="14">
    <source>
        <dbReference type="Proteomes" id="UP000187406"/>
    </source>
</evidence>
<dbReference type="UniPathway" id="UPA00143"/>
<comment type="caution">
    <text evidence="13">The sequence shown here is derived from an EMBL/GenBank/DDBJ whole genome shotgun (WGS) entry which is preliminary data.</text>
</comment>
<dbReference type="GO" id="GO:0016567">
    <property type="term" value="P:protein ubiquitination"/>
    <property type="evidence" value="ECO:0007669"/>
    <property type="project" value="UniProtKB-UniPathway"/>
</dbReference>
<name>A0A1Q3BR73_CEPFO</name>
<keyword evidence="5 11" id="KW-0479">Metal-binding</keyword>
<dbReference type="Proteomes" id="UP000187406">
    <property type="component" value="Unassembled WGS sequence"/>
</dbReference>
<keyword evidence="7 11" id="KW-0833">Ubl conjugation pathway</keyword>
<dbReference type="AlphaFoldDB" id="A0A1Q3BR73"/>
<dbReference type="InterPro" id="IPR018957">
    <property type="entry name" value="Znf_C3HC4_RING-type"/>
</dbReference>
<dbReference type="InterPro" id="IPR001841">
    <property type="entry name" value="Znf_RING"/>
</dbReference>
<comment type="subcellular location">
    <subcellularLocation>
        <location evidence="2">Endomembrane system</location>
    </subcellularLocation>
    <subcellularLocation>
        <location evidence="11">Endoplasmic reticulum membrane</location>
        <topology evidence="11">Single-pass type IV membrane protein</topology>
    </subcellularLocation>
</comment>
<keyword evidence="14" id="KW-1185">Reference proteome</keyword>
<dbReference type="EMBL" id="BDDD01000807">
    <property type="protein sequence ID" value="GAV70428.1"/>
    <property type="molecule type" value="Genomic_DNA"/>
</dbReference>
<comment type="function">
    <text evidence="11">E3 ubiquitin-protein ligase.</text>
</comment>